<dbReference type="NCBIfam" id="NF004238">
    <property type="entry name" value="PRK05682.1-1"/>
    <property type="match status" value="1"/>
</dbReference>
<proteinExistence type="inferred from homology"/>
<protein>
    <recommendedName>
        <fullName evidence="3 5">Flagellar hook protein FlgE</fullName>
    </recommendedName>
</protein>
<dbReference type="EMBL" id="CP012900">
    <property type="protein sequence ID" value="ALJ28318.1"/>
    <property type="molecule type" value="Genomic_DNA"/>
</dbReference>
<dbReference type="GO" id="GO:0005829">
    <property type="term" value="C:cytosol"/>
    <property type="evidence" value="ECO:0007669"/>
    <property type="project" value="TreeGrafter"/>
</dbReference>
<dbReference type="Proteomes" id="UP000061010">
    <property type="component" value="Chromosome"/>
</dbReference>
<gene>
    <name evidence="9" type="primary">flgE</name>
    <name evidence="9" type="ORF">AOT14_19410</name>
</gene>
<comment type="subcellular location">
    <subcellularLocation>
        <location evidence="1 5">Bacterial flagellum basal body</location>
    </subcellularLocation>
</comment>
<reference evidence="9 10" key="1">
    <citation type="journal article" date="2015" name="Genome Announc.">
        <title>Complete Genome Sequencing of Stenotrophomonas acidaminiphila ZAC14D2_NAIMI4_2, a Multidrug-Resistant Strain Isolated from Sediments of a Polluted River in Mexico, Uncovers New Antibiotic Resistance Genes and a Novel Class-II Lasso Peptide Biosynthesis Gene Cluster.</title>
        <authorList>
            <person name="Vinuesa P."/>
            <person name="Ochoa-Sanchez L.E."/>
        </authorList>
    </citation>
    <scope>NUCLEOTIDE SEQUENCE [LARGE SCALE GENOMIC DNA]</scope>
    <source>
        <strain evidence="9 10">ZAC14D2_NAIMI4_2</strain>
    </source>
</reference>
<keyword evidence="9" id="KW-0282">Flagellum</keyword>
<dbReference type="OrthoDB" id="8578401at2"/>
<dbReference type="InterPro" id="IPR011491">
    <property type="entry name" value="FlgE_D2"/>
</dbReference>
<evidence type="ECO:0000256" key="4">
    <source>
        <dbReference type="ARBA" id="ARBA00023143"/>
    </source>
</evidence>
<dbReference type="PANTHER" id="PTHR30435:SF1">
    <property type="entry name" value="FLAGELLAR HOOK PROTEIN FLGE"/>
    <property type="match status" value="1"/>
</dbReference>
<dbReference type="InterPro" id="IPR037925">
    <property type="entry name" value="FlgE/F/G-like"/>
</dbReference>
<keyword evidence="9" id="KW-0966">Cell projection</keyword>
<organism evidence="9 10">
    <name type="scientific">Stenotrophomonas acidaminiphila</name>
    <dbReference type="NCBI Taxonomy" id="128780"/>
    <lineage>
        <taxon>Bacteria</taxon>
        <taxon>Pseudomonadati</taxon>
        <taxon>Pseudomonadota</taxon>
        <taxon>Gammaproteobacteria</taxon>
        <taxon>Lysobacterales</taxon>
        <taxon>Lysobacteraceae</taxon>
        <taxon>Stenotrophomonas</taxon>
    </lineage>
</organism>
<evidence type="ECO:0000313" key="10">
    <source>
        <dbReference type="Proteomes" id="UP000061010"/>
    </source>
</evidence>
<dbReference type="InterPro" id="IPR037058">
    <property type="entry name" value="Falgellar_hook_FlgE_sf"/>
</dbReference>
<dbReference type="Pfam" id="PF00460">
    <property type="entry name" value="Flg_bb_rod"/>
    <property type="match status" value="1"/>
</dbReference>
<feature type="domain" description="Flagellar basal-body/hook protein C-terminal" evidence="7">
    <location>
        <begin position="379"/>
        <end position="424"/>
    </location>
</feature>
<evidence type="ECO:0000259" key="7">
    <source>
        <dbReference type="Pfam" id="PF06429"/>
    </source>
</evidence>
<dbReference type="NCBIfam" id="TIGR03506">
    <property type="entry name" value="FlgEFG_subfam"/>
    <property type="match status" value="1"/>
</dbReference>
<feature type="domain" description="Flagellar basal body rod protein N-terminal" evidence="6">
    <location>
        <begin position="4"/>
        <end position="33"/>
    </location>
</feature>
<evidence type="ECO:0000313" key="9">
    <source>
        <dbReference type="EMBL" id="ALJ28318.1"/>
    </source>
</evidence>
<dbReference type="PATRIC" id="fig|128780.6.peg.1950"/>
<dbReference type="RefSeq" id="WP_054665745.1">
    <property type="nucleotide sequence ID" value="NZ_CP043570.1"/>
</dbReference>
<evidence type="ECO:0000256" key="5">
    <source>
        <dbReference type="RuleBase" id="RU362116"/>
    </source>
</evidence>
<evidence type="ECO:0000256" key="1">
    <source>
        <dbReference type="ARBA" id="ARBA00004117"/>
    </source>
</evidence>
<dbReference type="InterPro" id="IPR001444">
    <property type="entry name" value="Flag_bb_rod_N"/>
</dbReference>
<dbReference type="Pfam" id="PF07559">
    <property type="entry name" value="FlgE_D2"/>
    <property type="match status" value="1"/>
</dbReference>
<dbReference type="Pfam" id="PF06429">
    <property type="entry name" value="Flg_bbr_C"/>
    <property type="match status" value="1"/>
</dbReference>
<accession>A0A0R0DZ89</accession>
<comment type="function">
    <text evidence="5">A flexible structure which links the flagellar filament to the drive apparatus in the basal body.</text>
</comment>
<dbReference type="GO" id="GO:0071978">
    <property type="term" value="P:bacterial-type flagellum-dependent swarming motility"/>
    <property type="evidence" value="ECO:0007669"/>
    <property type="project" value="TreeGrafter"/>
</dbReference>
<evidence type="ECO:0000256" key="2">
    <source>
        <dbReference type="ARBA" id="ARBA00009677"/>
    </source>
</evidence>
<dbReference type="InterPro" id="IPR010930">
    <property type="entry name" value="Flg_bb/hook_C_dom"/>
</dbReference>
<dbReference type="SUPFAM" id="SSF117143">
    <property type="entry name" value="Flagellar hook protein flgE"/>
    <property type="match status" value="1"/>
</dbReference>
<name>A0A0R0DZ89_9GAMM</name>
<dbReference type="InterPro" id="IPR019776">
    <property type="entry name" value="Flagellar_basal_body_rod_CS"/>
</dbReference>
<dbReference type="GO" id="GO:0009424">
    <property type="term" value="C:bacterial-type flagellum hook"/>
    <property type="evidence" value="ECO:0007669"/>
    <property type="project" value="TreeGrafter"/>
</dbReference>
<dbReference type="PROSITE" id="PS00588">
    <property type="entry name" value="FLAGELLA_BB_ROD"/>
    <property type="match status" value="1"/>
</dbReference>
<sequence>MGFNASLSGISTANADLSVTANNIANVNTVGFKESRAEFANVLTATGYGLQNNAIGSGARLTNVAQQFSQGNIDQTGRSLDLAIAGEGFFTLNMNGSRVYSRAGNFQADKNGYVVNPQGARLQVYAPSADGTRFDGALTDLRLLSGDSAPRPTSQLELAFTLPANAKEPTITPFDPAVSNSYSHSSGGITVFDSLGVSHIQTSYFVKTANPNEWAVYNFVDGVPVNNGSVPGDPTATPPVPAVIGTPTLLQFSDSGALTTPADGKIPLGAFTPSTGAGQLAMSLDVSGSTQYGEKFNQHNTGQDGYASGKLNEINISEKGVVYARYSNGVDVALGQVALSNFNNPQGLLGEGNNLWSETFASGTPRTGAPDSSDLGQIQAGSLEASTVDLTQQLVNMITAQRNFQANAQMLSTQDQITQTVINIR</sequence>
<evidence type="ECO:0000259" key="8">
    <source>
        <dbReference type="Pfam" id="PF07559"/>
    </source>
</evidence>
<keyword evidence="4 5" id="KW-0975">Bacterial flagellum</keyword>
<dbReference type="PANTHER" id="PTHR30435">
    <property type="entry name" value="FLAGELLAR PROTEIN"/>
    <property type="match status" value="1"/>
</dbReference>
<dbReference type="GO" id="GO:0009425">
    <property type="term" value="C:bacterial-type flagellum basal body"/>
    <property type="evidence" value="ECO:0007669"/>
    <property type="project" value="UniProtKB-SubCell"/>
</dbReference>
<evidence type="ECO:0000259" key="6">
    <source>
        <dbReference type="Pfam" id="PF00460"/>
    </source>
</evidence>
<dbReference type="KEGG" id="sacz:AOT14_19410"/>
<comment type="similarity">
    <text evidence="2 5">Belongs to the flagella basal body rod proteins family.</text>
</comment>
<keyword evidence="9" id="KW-0969">Cilium</keyword>
<keyword evidence="10" id="KW-1185">Reference proteome</keyword>
<feature type="domain" description="Flagellar hook protein FlgE D2" evidence="8">
    <location>
        <begin position="162"/>
        <end position="306"/>
    </location>
</feature>
<evidence type="ECO:0000256" key="3">
    <source>
        <dbReference type="ARBA" id="ARBA00019015"/>
    </source>
</evidence>
<dbReference type="InterPro" id="IPR020013">
    <property type="entry name" value="Flagellar_FlgE/F/G"/>
</dbReference>
<dbReference type="AlphaFoldDB" id="A0A0R0DZ89"/>
<dbReference type="Gene3D" id="2.60.98.20">
    <property type="entry name" value="Flagellar hook protein FlgE"/>
    <property type="match status" value="1"/>
</dbReference>